<gene>
    <name evidence="2" type="ORF">L5515_016593</name>
</gene>
<dbReference type="Proteomes" id="UP000829354">
    <property type="component" value="Chromosome X"/>
</dbReference>
<sequence length="310" mass="34405">MTTGATNEVLIIARSLFHSEPSTPSEGLNKHKRISALPDAESALMGKRPRNERNESDFIEPLDPSEVSKAPAEPAPAKPAPKPAYGPHAVIKEIPEWIRKYEVFEEDLPKHGRPWLFPLDHYRPEGPKAPDPRFKLMDQYIEEMRKARGYDKETEDQAGTSGSSQRKKKSMTEAEKLMTMDFGPKAGGSLQDIEARTSGEKLCTTQLQSDQRKMLEESMDHPKLSMSDRVAKESEDLEPAMPSAASLASVSPAEEPLVNLDAPNTTHTASRFLIFPNSPPHHPSTVQFPDVAVEMSLSSPRFESPAFFSS</sequence>
<feature type="region of interest" description="Disordered" evidence="1">
    <location>
        <begin position="147"/>
        <end position="172"/>
    </location>
</feature>
<dbReference type="EMBL" id="CP092625">
    <property type="protein sequence ID" value="UMM39629.1"/>
    <property type="molecule type" value="Genomic_DNA"/>
</dbReference>
<organism evidence="2 3">
    <name type="scientific">Caenorhabditis briggsae</name>
    <dbReference type="NCBI Taxonomy" id="6238"/>
    <lineage>
        <taxon>Eukaryota</taxon>
        <taxon>Metazoa</taxon>
        <taxon>Ecdysozoa</taxon>
        <taxon>Nematoda</taxon>
        <taxon>Chromadorea</taxon>
        <taxon>Rhabditida</taxon>
        <taxon>Rhabditina</taxon>
        <taxon>Rhabditomorpha</taxon>
        <taxon>Rhabditoidea</taxon>
        <taxon>Rhabditidae</taxon>
        <taxon>Peloderinae</taxon>
        <taxon>Caenorhabditis</taxon>
    </lineage>
</organism>
<protein>
    <submittedName>
        <fullName evidence="2">Uncharacterized protein</fullName>
    </submittedName>
</protein>
<feature type="region of interest" description="Disordered" evidence="1">
    <location>
        <begin position="17"/>
        <end position="88"/>
    </location>
</feature>
<dbReference type="AlphaFoldDB" id="A0AAE9JNV4"/>
<evidence type="ECO:0000313" key="3">
    <source>
        <dbReference type="Proteomes" id="UP000829354"/>
    </source>
</evidence>
<proteinExistence type="predicted"/>
<evidence type="ECO:0000313" key="2">
    <source>
        <dbReference type="EMBL" id="UMM39629.1"/>
    </source>
</evidence>
<reference evidence="2 3" key="1">
    <citation type="submission" date="2022-04" db="EMBL/GenBank/DDBJ databases">
        <title>Chromosome-level reference genomes for two strains of Caenorhabditis briggsae: an improved platform for comparative genomics.</title>
        <authorList>
            <person name="Stevens L."/>
            <person name="Andersen E."/>
        </authorList>
    </citation>
    <scope>NUCLEOTIDE SEQUENCE [LARGE SCALE GENOMIC DNA]</scope>
    <source>
        <strain evidence="2">VX34</strain>
        <tissue evidence="2">Whole-organism</tissue>
    </source>
</reference>
<evidence type="ECO:0000256" key="1">
    <source>
        <dbReference type="SAM" id="MobiDB-lite"/>
    </source>
</evidence>
<feature type="compositionally biased region" description="Pro residues" evidence="1">
    <location>
        <begin position="73"/>
        <end position="84"/>
    </location>
</feature>
<name>A0AAE9JNV4_CAEBR</name>
<accession>A0AAE9JNV4</accession>
<keyword evidence="3" id="KW-1185">Reference proteome</keyword>